<gene>
    <name evidence="2" type="primary">sgrR_3</name>
    <name evidence="2" type="ORF">NCTC9695_04846</name>
</gene>
<name>A0A447THQ4_CHRVL</name>
<reference evidence="2 3" key="1">
    <citation type="submission" date="2018-12" db="EMBL/GenBank/DDBJ databases">
        <authorList>
            <consortium name="Pathogen Informatics"/>
        </authorList>
    </citation>
    <scope>NUCLEOTIDE SEQUENCE [LARGE SCALE GENOMIC DNA]</scope>
    <source>
        <strain evidence="2 3">NCTC9695</strain>
    </source>
</reference>
<feature type="domain" description="Transcriptional regulator SgrR N-terminal HTH" evidence="1">
    <location>
        <begin position="1"/>
        <end position="80"/>
    </location>
</feature>
<evidence type="ECO:0000313" key="2">
    <source>
        <dbReference type="EMBL" id="VEB44357.1"/>
    </source>
</evidence>
<organism evidence="2 3">
    <name type="scientific">Chromobacterium violaceum</name>
    <dbReference type="NCBI Taxonomy" id="536"/>
    <lineage>
        <taxon>Bacteria</taxon>
        <taxon>Pseudomonadati</taxon>
        <taxon>Pseudomonadota</taxon>
        <taxon>Betaproteobacteria</taxon>
        <taxon>Neisseriales</taxon>
        <taxon>Chromobacteriaceae</taxon>
        <taxon>Chromobacterium</taxon>
    </lineage>
</organism>
<sequence length="94" mass="10750">MRSLLSQMQRLGWLEWSARSGRGSRSGLRFLRGMAELQRQQAEQLLEQGRVEQAVELLGDDPRQLAPLLLSRLGHRWSQDRQVLACPITGRCPI</sequence>
<proteinExistence type="predicted"/>
<dbReference type="Pfam" id="PF12793">
    <property type="entry name" value="SgrR_N"/>
    <property type="match status" value="1"/>
</dbReference>
<accession>A0A447THQ4</accession>
<evidence type="ECO:0000313" key="3">
    <source>
        <dbReference type="Proteomes" id="UP000275777"/>
    </source>
</evidence>
<dbReference type="EMBL" id="LR134182">
    <property type="protein sequence ID" value="VEB44357.1"/>
    <property type="molecule type" value="Genomic_DNA"/>
</dbReference>
<dbReference type="Proteomes" id="UP000275777">
    <property type="component" value="Chromosome"/>
</dbReference>
<dbReference type="AlphaFoldDB" id="A0A447THQ4"/>
<dbReference type="InterPro" id="IPR025370">
    <property type="entry name" value="SgrR_HTH_N"/>
</dbReference>
<evidence type="ECO:0000259" key="1">
    <source>
        <dbReference type="Pfam" id="PF12793"/>
    </source>
</evidence>
<protein>
    <submittedName>
        <fullName evidence="2">HTH-type transcriptional regulator sgrR</fullName>
    </submittedName>
</protein>